<dbReference type="InterPro" id="IPR006121">
    <property type="entry name" value="HMA_dom"/>
</dbReference>
<dbReference type="Pfam" id="PF00403">
    <property type="entry name" value="HMA"/>
    <property type="match status" value="1"/>
</dbReference>
<feature type="domain" description="HMA" evidence="1">
    <location>
        <begin position="3"/>
        <end position="61"/>
    </location>
</feature>
<evidence type="ECO:0000259" key="1">
    <source>
        <dbReference type="Pfam" id="PF00403"/>
    </source>
</evidence>
<dbReference type="Proteomes" id="UP000292583">
    <property type="component" value="Unassembled WGS sequence"/>
</dbReference>
<reference evidence="2 3" key="1">
    <citation type="submission" date="2018-07" db="EMBL/GenBank/DDBJ databases">
        <title>Campylobacter zealandensis sp. nov., isolated from birds and water in New Zealand.</title>
        <authorList>
            <person name="Wilkinson D.A."/>
            <person name="Biggs P.J."/>
            <person name="French N.P."/>
            <person name="Midwinter A.C."/>
        </authorList>
    </citation>
    <scope>NUCLEOTIDE SEQUENCE [LARGE SCALE GENOMIC DNA]</scope>
    <source>
        <strain evidence="2 3">B423b</strain>
    </source>
</reference>
<dbReference type="AlphaFoldDB" id="A0A4Q9JU31"/>
<evidence type="ECO:0000313" key="3">
    <source>
        <dbReference type="Proteomes" id="UP000292583"/>
    </source>
</evidence>
<dbReference type="OrthoDB" id="677920at2"/>
<organism evidence="2 3">
    <name type="scientific">Campylobacter novaezeelandiae</name>
    <dbReference type="NCBI Taxonomy" id="2267891"/>
    <lineage>
        <taxon>Bacteria</taxon>
        <taxon>Pseudomonadati</taxon>
        <taxon>Campylobacterota</taxon>
        <taxon>Epsilonproteobacteria</taxon>
        <taxon>Campylobacterales</taxon>
        <taxon>Campylobacteraceae</taxon>
        <taxon>Campylobacter</taxon>
    </lineage>
</organism>
<keyword evidence="3" id="KW-1185">Reference proteome</keyword>
<dbReference type="Gene3D" id="3.30.70.100">
    <property type="match status" value="1"/>
</dbReference>
<protein>
    <submittedName>
        <fullName evidence="2">Copper chaperone</fullName>
    </submittedName>
</protein>
<dbReference type="GO" id="GO:0046872">
    <property type="term" value="F:metal ion binding"/>
    <property type="evidence" value="ECO:0007669"/>
    <property type="project" value="InterPro"/>
</dbReference>
<gene>
    <name evidence="2" type="ORF">DU473_04780</name>
</gene>
<dbReference type="SUPFAM" id="SSF55008">
    <property type="entry name" value="HMA, heavy metal-associated domain"/>
    <property type="match status" value="1"/>
</dbReference>
<comment type="caution">
    <text evidence="2">The sequence shown here is derived from an EMBL/GenBank/DDBJ whole genome shotgun (WGS) entry which is preliminary data.</text>
</comment>
<accession>A0A4Q9JU31</accession>
<dbReference type="InterPro" id="IPR036163">
    <property type="entry name" value="HMA_dom_sf"/>
</dbReference>
<name>A0A4Q9JU31_9BACT</name>
<evidence type="ECO:0000313" key="2">
    <source>
        <dbReference type="EMBL" id="TBR81120.1"/>
    </source>
</evidence>
<dbReference type="RefSeq" id="WP_131162919.1">
    <property type="nucleotide sequence ID" value="NZ_CP076657.1"/>
</dbReference>
<dbReference type="EMBL" id="QPGR01000007">
    <property type="protein sequence ID" value="TBR81120.1"/>
    <property type="molecule type" value="Genomic_DNA"/>
</dbReference>
<proteinExistence type="predicted"/>
<sequence length="66" mass="7650">MKFKVANINCQNCANLIKNSLEDEFGKIEVDLNVMPRTVEINITQEKLEDFKKEMSDLGFEVLEEL</sequence>